<evidence type="ECO:0000313" key="2">
    <source>
        <dbReference type="Proteomes" id="UP001304429"/>
    </source>
</evidence>
<sequence>MALHTRVACIATSHLRRICVASLQRLLCCLDFLSHRVRCGIARWFWKIAWRPKKHAPHKRIFLTRARHALLCGPLELRSWVSYIDHECARKKSIAVTPAMAEVLRVRDISSCCSLGDLGIILDAYRCGVSTHLADNAIGSSTDASRCRESYLPLRRDFRH</sequence>
<name>A0AAX4FII5_XANEU</name>
<gene>
    <name evidence="1" type="ORF">R5577_16555</name>
</gene>
<dbReference type="RefSeq" id="WP_181388269.1">
    <property type="nucleotide sequence ID" value="NZ_CP137532.1"/>
</dbReference>
<organism evidence="1 2">
    <name type="scientific">Xanthomonas euvesicatoria</name>
    <dbReference type="NCBI Taxonomy" id="456327"/>
    <lineage>
        <taxon>Bacteria</taxon>
        <taxon>Pseudomonadati</taxon>
        <taxon>Pseudomonadota</taxon>
        <taxon>Gammaproteobacteria</taxon>
        <taxon>Lysobacterales</taxon>
        <taxon>Lysobacteraceae</taxon>
        <taxon>Xanthomonas</taxon>
    </lineage>
</organism>
<reference evidence="1" key="1">
    <citation type="submission" date="2023-10" db="EMBL/GenBank/DDBJ databases">
        <title>Comparative Genomic Analysis of Tomato Bacterial Spot Xanthomonads Reveals A New Lineage of Xanthomonas euvesicatoria.</title>
        <authorList>
            <person name="Huang C.-J."/>
            <person name="Wu T.-L."/>
            <person name="Wu Y.-L."/>
            <person name="Wang R.-S."/>
            <person name="Lin Y.-C."/>
        </authorList>
    </citation>
    <scope>NUCLEOTIDE SEQUENCE</scope>
    <source>
        <strain evidence="1">T0319-01</strain>
    </source>
</reference>
<dbReference type="EMBL" id="CP137539">
    <property type="protein sequence ID" value="WOP55824.1"/>
    <property type="molecule type" value="Genomic_DNA"/>
</dbReference>
<dbReference type="Proteomes" id="UP001304429">
    <property type="component" value="Chromosome"/>
</dbReference>
<evidence type="ECO:0000313" key="1">
    <source>
        <dbReference type="EMBL" id="WOP55824.1"/>
    </source>
</evidence>
<proteinExistence type="predicted"/>
<protein>
    <submittedName>
        <fullName evidence="1">Uncharacterized protein</fullName>
    </submittedName>
</protein>
<dbReference type="AlphaFoldDB" id="A0AAX4FII5"/>
<accession>A0AAX4FII5</accession>